<evidence type="ECO:0000313" key="4">
    <source>
        <dbReference type="Proteomes" id="UP000297248"/>
    </source>
</evidence>
<dbReference type="EMBL" id="SNQG01000007">
    <property type="protein sequence ID" value="TEW64289.1"/>
    <property type="molecule type" value="Genomic_DNA"/>
</dbReference>
<reference evidence="2 5" key="3">
    <citation type="submission" date="2020-08" db="EMBL/GenBank/DDBJ databases">
        <title>Genomic Encyclopedia of Type Strains, Phase IV (KMG-IV): sequencing the most valuable type-strain genomes for metagenomic binning, comparative biology and taxonomic classification.</title>
        <authorList>
            <person name="Goeker M."/>
        </authorList>
    </citation>
    <scope>NUCLEOTIDE SEQUENCE [LARGE SCALE GENOMIC DNA]</scope>
    <source>
        <strain evidence="2 5">DSM 100995</strain>
    </source>
</reference>
<dbReference type="PROSITE" id="PS51257">
    <property type="entry name" value="PROKAR_LIPOPROTEIN"/>
    <property type="match status" value="1"/>
</dbReference>
<dbReference type="Proteomes" id="UP000297248">
    <property type="component" value="Unassembled WGS sequence"/>
</dbReference>
<dbReference type="EMBL" id="JACIEG010000007">
    <property type="protein sequence ID" value="MBB3970769.1"/>
    <property type="molecule type" value="Genomic_DNA"/>
</dbReference>
<keyword evidence="1" id="KW-0732">Signal</keyword>
<evidence type="ECO:0000313" key="2">
    <source>
        <dbReference type="EMBL" id="MBB3970769.1"/>
    </source>
</evidence>
<keyword evidence="5" id="KW-1185">Reference proteome</keyword>
<keyword evidence="2" id="KW-0449">Lipoprotein</keyword>
<name>A0A4Y8A7E1_9SPHI</name>
<evidence type="ECO:0000256" key="1">
    <source>
        <dbReference type="SAM" id="SignalP"/>
    </source>
</evidence>
<evidence type="ECO:0000313" key="3">
    <source>
        <dbReference type="EMBL" id="TEW64289.1"/>
    </source>
</evidence>
<dbReference type="RefSeq" id="WP_134337931.1">
    <property type="nucleotide sequence ID" value="NZ_BMCZ01000002.1"/>
</dbReference>
<comment type="caution">
    <text evidence="3">The sequence shown here is derived from an EMBL/GenBank/DDBJ whole genome shotgun (WGS) entry which is preliminary data.</text>
</comment>
<proteinExistence type="predicted"/>
<reference evidence="3" key="2">
    <citation type="submission" date="2019-03" db="EMBL/GenBank/DDBJ databases">
        <authorList>
            <person name="Yan Y.-Q."/>
            <person name="Du Z.-J."/>
        </authorList>
    </citation>
    <scope>NUCLEOTIDE SEQUENCE</scope>
    <source>
        <strain evidence="3">PP-F2FG21</strain>
    </source>
</reference>
<feature type="signal peptide" evidence="1">
    <location>
        <begin position="1"/>
        <end position="20"/>
    </location>
</feature>
<protein>
    <submittedName>
        <fullName evidence="2">Small lipoprotein YifL</fullName>
    </submittedName>
</protein>
<sequence length="64" mass="6805">MKNSIKITFLALAIAFTAASCESKKPAETVDSTKNDTIVKVDSTVTKDTVVKGADTVKVDTTKK</sequence>
<dbReference type="AlphaFoldDB" id="A0A4Y8A7E1"/>
<accession>A0A4Y8A7E1</accession>
<dbReference type="Proteomes" id="UP000583101">
    <property type="component" value="Unassembled WGS sequence"/>
</dbReference>
<gene>
    <name evidence="3" type="ORF">E2R65_18255</name>
    <name evidence="2" type="ORF">GGR35_003395</name>
</gene>
<organism evidence="3 4">
    <name type="scientific">Mucilaginibacter phyllosphaerae</name>
    <dbReference type="NCBI Taxonomy" id="1812349"/>
    <lineage>
        <taxon>Bacteria</taxon>
        <taxon>Pseudomonadati</taxon>
        <taxon>Bacteroidota</taxon>
        <taxon>Sphingobacteriia</taxon>
        <taxon>Sphingobacteriales</taxon>
        <taxon>Sphingobacteriaceae</taxon>
        <taxon>Mucilaginibacter</taxon>
    </lineage>
</organism>
<evidence type="ECO:0000313" key="5">
    <source>
        <dbReference type="Proteomes" id="UP000583101"/>
    </source>
</evidence>
<reference evidence="3 4" key="1">
    <citation type="journal article" date="2016" name="Int. J. Syst. Evol. Microbiol.">
        <title>Proposal of Mucilaginibacter phyllosphaerae sp. nov. isolated from the phyllosphere of Galium album.</title>
        <authorList>
            <person name="Aydogan E.L."/>
            <person name="Busse H.J."/>
            <person name="Moser G."/>
            <person name="Muller C."/>
            <person name="Kampfer P."/>
            <person name="Glaeser S.P."/>
        </authorList>
    </citation>
    <scope>NUCLEOTIDE SEQUENCE [LARGE SCALE GENOMIC DNA]</scope>
    <source>
        <strain evidence="3 4">PP-F2FG21</strain>
    </source>
</reference>
<feature type="chain" id="PRO_5044616292" evidence="1">
    <location>
        <begin position="21"/>
        <end position="64"/>
    </location>
</feature>